<dbReference type="RefSeq" id="WP_242021081.1">
    <property type="nucleotide sequence ID" value="NZ_CBCSDC010000018.1"/>
</dbReference>
<organism evidence="1 2">
    <name type="scientific">Cytobacillus oceanisediminis</name>
    <dbReference type="NCBI Taxonomy" id="665099"/>
    <lineage>
        <taxon>Bacteria</taxon>
        <taxon>Bacillati</taxon>
        <taxon>Bacillota</taxon>
        <taxon>Bacilli</taxon>
        <taxon>Bacillales</taxon>
        <taxon>Bacillaceae</taxon>
        <taxon>Cytobacillus</taxon>
    </lineage>
</organism>
<dbReference type="EMBL" id="VLKI01000017">
    <property type="protein sequence ID" value="TWH81285.1"/>
    <property type="molecule type" value="Genomic_DNA"/>
</dbReference>
<sequence length="110" mass="13083">MMEQAKKPYYIDIENAQVYPEPDEAADWQFKIFATDKEKAKLADYIRQNYDADMKTFELAHVPFVEEKEENQNRNYDATMEGIYGMIYELGDEEARRNIEKMGILNRDKI</sequence>
<name>A0A562JEK0_9BACI</name>
<protein>
    <recommendedName>
        <fullName evidence="3">Hydrolase</fullName>
    </recommendedName>
</protein>
<dbReference type="Proteomes" id="UP000318667">
    <property type="component" value="Unassembled WGS sequence"/>
</dbReference>
<comment type="caution">
    <text evidence="1">The sequence shown here is derived from an EMBL/GenBank/DDBJ whole genome shotgun (WGS) entry which is preliminary data.</text>
</comment>
<evidence type="ECO:0008006" key="3">
    <source>
        <dbReference type="Google" id="ProtNLM"/>
    </source>
</evidence>
<gene>
    <name evidence="1" type="ORF">IQ19_04328</name>
</gene>
<accession>A0A562JEK0</accession>
<dbReference type="GeneID" id="65405436"/>
<reference evidence="1 2" key="1">
    <citation type="journal article" date="2015" name="Stand. Genomic Sci.">
        <title>Genomic Encyclopedia of Bacterial and Archaeal Type Strains, Phase III: the genomes of soil and plant-associated and newly described type strains.</title>
        <authorList>
            <person name="Whitman W.B."/>
            <person name="Woyke T."/>
            <person name="Klenk H.P."/>
            <person name="Zhou Y."/>
            <person name="Lilburn T.G."/>
            <person name="Beck B.J."/>
            <person name="De Vos P."/>
            <person name="Vandamme P."/>
            <person name="Eisen J.A."/>
            <person name="Garrity G."/>
            <person name="Hugenholtz P."/>
            <person name="Kyrpides N.C."/>
        </authorList>
    </citation>
    <scope>NUCLEOTIDE SEQUENCE [LARGE SCALE GENOMIC DNA]</scope>
    <source>
        <strain evidence="1 2">CGMCC 1.10115</strain>
    </source>
</reference>
<evidence type="ECO:0000313" key="2">
    <source>
        <dbReference type="Proteomes" id="UP000318667"/>
    </source>
</evidence>
<dbReference type="AlphaFoldDB" id="A0A562JEK0"/>
<evidence type="ECO:0000313" key="1">
    <source>
        <dbReference type="EMBL" id="TWH81285.1"/>
    </source>
</evidence>
<proteinExistence type="predicted"/>
<keyword evidence="2" id="KW-1185">Reference proteome</keyword>